<name>A0A8K0G3I9_IGNLU</name>
<dbReference type="OrthoDB" id="10468341at2759"/>
<dbReference type="AlphaFoldDB" id="A0A8K0G3I9"/>
<protein>
    <submittedName>
        <fullName evidence="1">Uncharacterized protein</fullName>
    </submittedName>
</protein>
<accession>A0A8K0G3I9</accession>
<sequence>MNAIVRVPCARGLDMNDENVRTMLLRLFDFIIFYKKIQIISVHALGSANNPCGWDVYFQHEKTLEDQILEEGVILGLEDFIFKILEKQKQLFKINIKDFCLEFNDKNKGRIAFHINCDCHHENFDKITTPVANIVIN</sequence>
<keyword evidence="2" id="KW-1185">Reference proteome</keyword>
<evidence type="ECO:0000313" key="2">
    <source>
        <dbReference type="Proteomes" id="UP000801492"/>
    </source>
</evidence>
<dbReference type="EMBL" id="VTPC01090178">
    <property type="protein sequence ID" value="KAF2884383.1"/>
    <property type="molecule type" value="Genomic_DNA"/>
</dbReference>
<gene>
    <name evidence="1" type="ORF">ILUMI_21762</name>
</gene>
<evidence type="ECO:0000313" key="1">
    <source>
        <dbReference type="EMBL" id="KAF2884383.1"/>
    </source>
</evidence>
<reference evidence="1" key="1">
    <citation type="submission" date="2019-08" db="EMBL/GenBank/DDBJ databases">
        <title>The genome of the North American firefly Photinus pyralis.</title>
        <authorList>
            <consortium name="Photinus pyralis genome working group"/>
            <person name="Fallon T.R."/>
            <person name="Sander Lower S.E."/>
            <person name="Weng J.-K."/>
        </authorList>
    </citation>
    <scope>NUCLEOTIDE SEQUENCE</scope>
    <source>
        <strain evidence="1">TRF0915ILg1</strain>
        <tissue evidence="1">Whole body</tissue>
    </source>
</reference>
<organism evidence="1 2">
    <name type="scientific">Ignelater luminosus</name>
    <name type="common">Cucubano</name>
    <name type="synonym">Pyrophorus luminosus</name>
    <dbReference type="NCBI Taxonomy" id="2038154"/>
    <lineage>
        <taxon>Eukaryota</taxon>
        <taxon>Metazoa</taxon>
        <taxon>Ecdysozoa</taxon>
        <taxon>Arthropoda</taxon>
        <taxon>Hexapoda</taxon>
        <taxon>Insecta</taxon>
        <taxon>Pterygota</taxon>
        <taxon>Neoptera</taxon>
        <taxon>Endopterygota</taxon>
        <taxon>Coleoptera</taxon>
        <taxon>Polyphaga</taxon>
        <taxon>Elateriformia</taxon>
        <taxon>Elateroidea</taxon>
        <taxon>Elateridae</taxon>
        <taxon>Agrypninae</taxon>
        <taxon>Pyrophorini</taxon>
        <taxon>Ignelater</taxon>
    </lineage>
</organism>
<proteinExistence type="predicted"/>
<comment type="caution">
    <text evidence="1">The sequence shown here is derived from an EMBL/GenBank/DDBJ whole genome shotgun (WGS) entry which is preliminary data.</text>
</comment>
<dbReference type="Proteomes" id="UP000801492">
    <property type="component" value="Unassembled WGS sequence"/>
</dbReference>